<keyword evidence="11" id="KW-1185">Reference proteome</keyword>
<reference evidence="10 11" key="1">
    <citation type="submission" date="2021-12" db="EMBL/GenBank/DDBJ databases">
        <title>Genome sequencing of bacteria with rrn-lacking chromosome and rrn-plasmid.</title>
        <authorList>
            <person name="Anda M."/>
            <person name="Iwasaki W."/>
        </authorList>
    </citation>
    <scope>NUCLEOTIDE SEQUENCE [LARGE SCALE GENOMIC DNA]</scope>
    <source>
        <strain evidence="10 11">DSM 100852</strain>
    </source>
</reference>
<feature type="transmembrane region" description="Helical" evidence="9">
    <location>
        <begin position="109"/>
        <end position="130"/>
    </location>
</feature>
<dbReference type="GO" id="GO:1902475">
    <property type="term" value="P:L-alpha-amino acid transmembrane transport"/>
    <property type="evidence" value="ECO:0007669"/>
    <property type="project" value="UniProtKB-ARBA"/>
</dbReference>
<dbReference type="PROSITE" id="PS00714">
    <property type="entry name" value="NA_DICARBOXYL_SYMP_2"/>
    <property type="match status" value="1"/>
</dbReference>
<feature type="transmembrane region" description="Helical" evidence="9">
    <location>
        <begin position="75"/>
        <end position="97"/>
    </location>
</feature>
<keyword evidence="8" id="KW-0325">Glycoprotein</keyword>
<dbReference type="GO" id="GO:0006835">
    <property type="term" value="P:dicarboxylic acid transport"/>
    <property type="evidence" value="ECO:0007669"/>
    <property type="project" value="UniProtKB-ARBA"/>
</dbReference>
<keyword evidence="2" id="KW-0813">Transport</keyword>
<feature type="transmembrane region" description="Helical" evidence="9">
    <location>
        <begin position="401"/>
        <end position="422"/>
    </location>
</feature>
<feature type="transmembrane region" description="Helical" evidence="9">
    <location>
        <begin position="225"/>
        <end position="248"/>
    </location>
</feature>
<evidence type="ECO:0000256" key="6">
    <source>
        <dbReference type="ARBA" id="ARBA00022989"/>
    </source>
</evidence>
<dbReference type="InterPro" id="IPR018107">
    <property type="entry name" value="Na-dicarboxylate_symporter_CS"/>
</dbReference>
<evidence type="ECO:0000256" key="1">
    <source>
        <dbReference type="ARBA" id="ARBA00004651"/>
    </source>
</evidence>
<dbReference type="Proteomes" id="UP001348817">
    <property type="component" value="Chromosome"/>
</dbReference>
<dbReference type="PRINTS" id="PR00173">
    <property type="entry name" value="EDTRNSPORT"/>
</dbReference>
<organism evidence="10 11">
    <name type="scientific">Fulvitalea axinellae</name>
    <dbReference type="NCBI Taxonomy" id="1182444"/>
    <lineage>
        <taxon>Bacteria</taxon>
        <taxon>Pseudomonadati</taxon>
        <taxon>Bacteroidota</taxon>
        <taxon>Cytophagia</taxon>
        <taxon>Cytophagales</taxon>
        <taxon>Persicobacteraceae</taxon>
        <taxon>Fulvitalea</taxon>
    </lineage>
</organism>
<dbReference type="GO" id="GO:0015293">
    <property type="term" value="F:symporter activity"/>
    <property type="evidence" value="ECO:0007669"/>
    <property type="project" value="UniProtKB-KW"/>
</dbReference>
<dbReference type="PANTHER" id="PTHR11958:SF63">
    <property type="entry name" value="AMINO ACID TRANSPORTER"/>
    <property type="match status" value="1"/>
</dbReference>
<evidence type="ECO:0000256" key="9">
    <source>
        <dbReference type="SAM" id="Phobius"/>
    </source>
</evidence>
<name>A0AAU9D5A8_9BACT</name>
<accession>A0AAU9D5A8</accession>
<proteinExistence type="predicted"/>
<dbReference type="SUPFAM" id="SSF118215">
    <property type="entry name" value="Proton glutamate symport protein"/>
    <property type="match status" value="1"/>
</dbReference>
<evidence type="ECO:0000256" key="8">
    <source>
        <dbReference type="ARBA" id="ARBA00023180"/>
    </source>
</evidence>
<gene>
    <name evidence="10" type="primary">gltP</name>
    <name evidence="10" type="ORF">FUAX_04230</name>
</gene>
<comment type="subcellular location">
    <subcellularLocation>
        <location evidence="1">Cell membrane</location>
        <topology evidence="1">Multi-pass membrane protein</topology>
    </subcellularLocation>
</comment>
<evidence type="ECO:0000313" key="10">
    <source>
        <dbReference type="EMBL" id="BDD07991.1"/>
    </source>
</evidence>
<evidence type="ECO:0000256" key="5">
    <source>
        <dbReference type="ARBA" id="ARBA00022847"/>
    </source>
</evidence>
<keyword evidence="5" id="KW-0769">Symport</keyword>
<feature type="transmembrane region" description="Helical" evidence="9">
    <location>
        <begin position="33"/>
        <end position="55"/>
    </location>
</feature>
<evidence type="ECO:0000256" key="2">
    <source>
        <dbReference type="ARBA" id="ARBA00022448"/>
    </source>
</evidence>
<dbReference type="InterPro" id="IPR001991">
    <property type="entry name" value="Na-dicarboxylate_symporter"/>
</dbReference>
<evidence type="ECO:0000256" key="7">
    <source>
        <dbReference type="ARBA" id="ARBA00023136"/>
    </source>
</evidence>
<dbReference type="InterPro" id="IPR050746">
    <property type="entry name" value="DAACS"/>
</dbReference>
<keyword evidence="6 9" id="KW-1133">Transmembrane helix</keyword>
<keyword evidence="3" id="KW-1003">Cell membrane</keyword>
<dbReference type="Pfam" id="PF00375">
    <property type="entry name" value="SDF"/>
    <property type="match status" value="1"/>
</dbReference>
<evidence type="ECO:0000313" key="11">
    <source>
        <dbReference type="Proteomes" id="UP001348817"/>
    </source>
</evidence>
<dbReference type="AlphaFoldDB" id="A0AAU9D5A8"/>
<dbReference type="KEGG" id="fax:FUAX_04230"/>
<evidence type="ECO:0000256" key="4">
    <source>
        <dbReference type="ARBA" id="ARBA00022692"/>
    </source>
</evidence>
<feature type="transmembrane region" description="Helical" evidence="9">
    <location>
        <begin position="268"/>
        <end position="292"/>
    </location>
</feature>
<keyword evidence="7 9" id="KW-0472">Membrane</keyword>
<keyword evidence="4 9" id="KW-0812">Transmembrane</keyword>
<dbReference type="Gene3D" id="1.10.3860.10">
    <property type="entry name" value="Sodium:dicarboxylate symporter"/>
    <property type="match status" value="1"/>
</dbReference>
<sequence>MRVLELKLCNGTRRLAVAVKPRKDLFMKNKLPLHIKIVIGLVAGLICGMVLLYSGAPLSFTQDYIKPFGTIFINALKMIAVPLVLASLIVGVANLGDVSKLSRMGGKTIGIYLVTTVLAVSVGLLSVNLIKPGKFISEETRLELLDLYGDAAAGKLATAEAVKDQGPLQPLVDMVTTNVVASAANNRMMLQVVVFAILMGVALLKVPKEKGKPVVRFFEGLNETILVIIEFIMALAPYGVFALMTALIVDVAGKNPQKAGEVLGSLAIYALTVLLGLSVMALIVYPLVLRFFSRIKLGDFFRGIRPAQLLAFSTSSSSATLPVTMECAEKRLGVSEEVSSFVLPLGATINMDGTSLYQAVAAVFIAQTLNMELTIGQQIMIVITATLASIGSAGVPGAGMVMLVIVLEAIGVPAAGLALIIAPDRILDMCRTVINVTGDSMVTLAVASGEGEDFEHLDEEILDA</sequence>
<dbReference type="InterPro" id="IPR036458">
    <property type="entry name" value="Na:dicarbo_symporter_sf"/>
</dbReference>
<feature type="transmembrane region" description="Helical" evidence="9">
    <location>
        <begin position="379"/>
        <end position="395"/>
    </location>
</feature>
<dbReference type="FunFam" id="1.10.3860.10:FF:000001">
    <property type="entry name" value="C4-dicarboxylate transport protein"/>
    <property type="match status" value="1"/>
</dbReference>
<dbReference type="EMBL" id="AP025314">
    <property type="protein sequence ID" value="BDD07991.1"/>
    <property type="molecule type" value="Genomic_DNA"/>
</dbReference>
<dbReference type="GO" id="GO:0005886">
    <property type="term" value="C:plasma membrane"/>
    <property type="evidence" value="ECO:0007669"/>
    <property type="project" value="UniProtKB-SubCell"/>
</dbReference>
<dbReference type="PANTHER" id="PTHR11958">
    <property type="entry name" value="SODIUM/DICARBOXYLATE SYMPORTER-RELATED"/>
    <property type="match status" value="1"/>
</dbReference>
<feature type="transmembrane region" description="Helical" evidence="9">
    <location>
        <begin position="188"/>
        <end position="204"/>
    </location>
</feature>
<evidence type="ECO:0000256" key="3">
    <source>
        <dbReference type="ARBA" id="ARBA00022475"/>
    </source>
</evidence>
<protein>
    <submittedName>
        <fullName evidence="10">Glutamate:proton symporter</fullName>
    </submittedName>
</protein>